<dbReference type="OrthoDB" id="2960936at2759"/>
<dbReference type="Proteomes" id="UP000008141">
    <property type="component" value="Unassembled WGS sequence"/>
</dbReference>
<evidence type="ECO:0000256" key="8">
    <source>
        <dbReference type="ARBA" id="ARBA00022927"/>
    </source>
</evidence>
<organism evidence="17">
    <name type="scientific">Chlorella variabilis</name>
    <name type="common">Green alga</name>
    <dbReference type="NCBI Taxonomy" id="554065"/>
    <lineage>
        <taxon>Eukaryota</taxon>
        <taxon>Viridiplantae</taxon>
        <taxon>Chlorophyta</taxon>
        <taxon>core chlorophytes</taxon>
        <taxon>Trebouxiophyceae</taxon>
        <taxon>Chlorellales</taxon>
        <taxon>Chlorellaceae</taxon>
        <taxon>Chlorella clade</taxon>
        <taxon>Chlorella</taxon>
    </lineage>
</organism>
<dbReference type="GO" id="GO:0005737">
    <property type="term" value="C:cytoplasm"/>
    <property type="evidence" value="ECO:0007669"/>
    <property type="project" value="UniProtKB-SubCell"/>
</dbReference>
<feature type="compositionally biased region" description="Low complexity" evidence="14">
    <location>
        <begin position="138"/>
        <end position="149"/>
    </location>
</feature>
<comment type="subunit">
    <text evidence="11">Interacts with ATG8.</text>
</comment>
<dbReference type="PANTHER" id="PTHR22624">
    <property type="entry name" value="CYSTEINE PROTEASE ATG4"/>
    <property type="match status" value="1"/>
</dbReference>
<dbReference type="GO" id="GO:0035973">
    <property type="term" value="P:aggrephagy"/>
    <property type="evidence" value="ECO:0007669"/>
    <property type="project" value="TreeGrafter"/>
</dbReference>
<feature type="compositionally biased region" description="Acidic residues" evidence="14">
    <location>
        <begin position="421"/>
        <end position="436"/>
    </location>
</feature>
<feature type="compositionally biased region" description="Low complexity" evidence="14">
    <location>
        <begin position="471"/>
        <end position="488"/>
    </location>
</feature>
<keyword evidence="7" id="KW-0788">Thiol protease</keyword>
<keyword evidence="4 13" id="KW-0963">Cytoplasm</keyword>
<dbReference type="InterPro" id="IPR005078">
    <property type="entry name" value="Peptidase_C54"/>
</dbReference>
<dbReference type="InParanoid" id="E1ZA53"/>
<reference evidence="16 17" key="1">
    <citation type="journal article" date="2010" name="Plant Cell">
        <title>The Chlorella variabilis NC64A genome reveals adaptation to photosymbiosis, coevolution with viruses, and cryptic sex.</title>
        <authorList>
            <person name="Blanc G."/>
            <person name="Duncan G."/>
            <person name="Agarkova I."/>
            <person name="Borodovsky M."/>
            <person name="Gurnon J."/>
            <person name="Kuo A."/>
            <person name="Lindquist E."/>
            <person name="Lucas S."/>
            <person name="Pangilinan J."/>
            <person name="Polle J."/>
            <person name="Salamov A."/>
            <person name="Terry A."/>
            <person name="Yamada T."/>
            <person name="Dunigan D.D."/>
            <person name="Grigoriev I.V."/>
            <person name="Claverie J.M."/>
            <person name="Van Etten J.L."/>
        </authorList>
    </citation>
    <scope>NUCLEOTIDE SEQUENCE [LARGE SCALE GENOMIC DNA]</scope>
    <source>
        <strain evidence="16 17">NC64A</strain>
    </source>
</reference>
<feature type="domain" description="Peptidase C54 catalytic" evidence="15">
    <location>
        <begin position="1"/>
        <end position="252"/>
    </location>
</feature>
<dbReference type="GO" id="GO:0000045">
    <property type="term" value="P:autophagosome assembly"/>
    <property type="evidence" value="ECO:0007669"/>
    <property type="project" value="TreeGrafter"/>
</dbReference>
<dbReference type="RefSeq" id="XP_005849098.1">
    <property type="nucleotide sequence ID" value="XM_005849036.1"/>
</dbReference>
<protein>
    <recommendedName>
        <fullName evidence="13">Cysteine protease</fullName>
        <ecNumber evidence="13">3.4.22.-</ecNumber>
    </recommendedName>
</protein>
<sequence>MILAQGLVRHVLGREWRWPEAARQQQAAAAPALAAAPAEAPPRLARLLELFWDTPAERNPFSLHSLCRAGQACGVVAGRWLGPWVMCKTLAAAAGAARRQGVDLGLTVAVLAESGGGAPLLVTSRFEPAFGAGGPPSQGQDAAAQQGQQQEREQRQRQQGTDGSAAAAAELVPVGSGMLAVEPPSLAASVSQLTGGGGGGRGLVLLVPLVLGLGKLNPRYIPQLEAVLAMPQSIGIVGGRPSSSLYFVGFQHLHQHQHAAAPAPAAAAAAPAAGAPAAVGAAPAEAAAAPLGAAPAAAPAAGPAAAGPAAVAAGGAAGREAGAGSAAATSSVIYLDPHQVQEAAACPDDWRTFWCETPRSMPLPSIDPSLALGFYCSSLGEYRDLCSRLEALERRSGGAPLVCVATQAAAARYASPHETEWEPDELSSEGEEEEEGGAGSAEEACQEEPVVLQPDVVAEAEAAVPSPPPAAARGAASAGPASPAAAAAPPAPPRSGPGSLQPAQQQQGLSPQQQQAGQQQGGAPGMSPRQMSRGWELL</sequence>
<dbReference type="GO" id="GO:0015031">
    <property type="term" value="P:protein transport"/>
    <property type="evidence" value="ECO:0007669"/>
    <property type="project" value="UniProtKB-KW"/>
</dbReference>
<feature type="compositionally biased region" description="Low complexity" evidence="14">
    <location>
        <begin position="496"/>
        <end position="518"/>
    </location>
</feature>
<dbReference type="eggNOG" id="KOG2674">
    <property type="taxonomic scope" value="Eukaryota"/>
</dbReference>
<evidence type="ECO:0000256" key="5">
    <source>
        <dbReference type="ARBA" id="ARBA00022670"/>
    </source>
</evidence>
<dbReference type="KEGG" id="cvr:CHLNCDRAFT_143632"/>
<accession>E1ZA53</accession>
<name>E1ZA53_CHLVA</name>
<dbReference type="FunCoup" id="E1ZA53">
    <property type="interactions" value="1740"/>
</dbReference>
<dbReference type="GO" id="GO:0000423">
    <property type="term" value="P:mitophagy"/>
    <property type="evidence" value="ECO:0007669"/>
    <property type="project" value="TreeGrafter"/>
</dbReference>
<evidence type="ECO:0000256" key="3">
    <source>
        <dbReference type="ARBA" id="ARBA00022448"/>
    </source>
</evidence>
<evidence type="ECO:0000313" key="17">
    <source>
        <dbReference type="Proteomes" id="UP000008141"/>
    </source>
</evidence>
<evidence type="ECO:0000313" key="16">
    <source>
        <dbReference type="EMBL" id="EFN56996.1"/>
    </source>
</evidence>
<keyword evidence="8 13" id="KW-0653">Protein transport</keyword>
<keyword evidence="6 13" id="KW-0378">Hydrolase</keyword>
<evidence type="ECO:0000256" key="14">
    <source>
        <dbReference type="SAM" id="MobiDB-lite"/>
    </source>
</evidence>
<dbReference type="AlphaFoldDB" id="E1ZA53"/>
<keyword evidence="9 13" id="KW-0072">Autophagy</keyword>
<dbReference type="GeneID" id="17356660"/>
<dbReference type="OMA" id="HETEWEP"/>
<keyword evidence="17" id="KW-1185">Reference proteome</keyword>
<dbReference type="SUPFAM" id="SSF54001">
    <property type="entry name" value="Cysteine proteinases"/>
    <property type="match status" value="2"/>
</dbReference>
<evidence type="ECO:0000256" key="13">
    <source>
        <dbReference type="RuleBase" id="RU363115"/>
    </source>
</evidence>
<gene>
    <name evidence="16" type="ORF">CHLNCDRAFT_143632</name>
</gene>
<dbReference type="EMBL" id="GL433840">
    <property type="protein sequence ID" value="EFN56996.1"/>
    <property type="molecule type" value="Genomic_DNA"/>
</dbReference>
<feature type="region of interest" description="Disordered" evidence="14">
    <location>
        <begin position="413"/>
        <end position="538"/>
    </location>
</feature>
<dbReference type="InterPro" id="IPR038765">
    <property type="entry name" value="Papain-like_cys_pep_sf"/>
</dbReference>
<dbReference type="InterPro" id="IPR046792">
    <property type="entry name" value="Peptidase_C54_cat"/>
</dbReference>
<evidence type="ECO:0000256" key="9">
    <source>
        <dbReference type="ARBA" id="ARBA00023006"/>
    </source>
</evidence>
<dbReference type="STRING" id="554065.E1ZA53"/>
<evidence type="ECO:0000256" key="4">
    <source>
        <dbReference type="ARBA" id="ARBA00022490"/>
    </source>
</evidence>
<feature type="domain" description="Peptidase C54 catalytic" evidence="15">
    <location>
        <begin position="329"/>
        <end position="388"/>
    </location>
</feature>
<feature type="region of interest" description="Disordered" evidence="14">
    <location>
        <begin position="129"/>
        <end position="165"/>
    </location>
</feature>
<evidence type="ECO:0000256" key="10">
    <source>
        <dbReference type="ARBA" id="ARBA00029362"/>
    </source>
</evidence>
<dbReference type="EC" id="3.4.22.-" evidence="13"/>
<comment type="subcellular location">
    <subcellularLocation>
        <location evidence="1 13">Cytoplasm</location>
    </subcellularLocation>
</comment>
<evidence type="ECO:0000256" key="11">
    <source>
        <dbReference type="ARBA" id="ARBA00038724"/>
    </source>
</evidence>
<comment type="function">
    <text evidence="12">Cysteine protease that plays a key role in autophagy by mediating both proteolytic activation and delipidation of ATG8 family proteins. The protease activity is required for proteolytic activation of ATG8 family proteins: cleaves the C-terminal amino acid of ATG8 proteins to reveal a C-terminal glycine. Exposure of the glycine at the C-terminus is essential for ATG8 proteins conjugation to phosphatidylethanolamine (PE) and insertion to membranes, which is necessary for autophagy. In addition to the protease activity, also mediates delipidation of PE-conjugated ATG8 proteins.</text>
</comment>
<dbReference type="GO" id="GO:0004197">
    <property type="term" value="F:cysteine-type endopeptidase activity"/>
    <property type="evidence" value="ECO:0007669"/>
    <property type="project" value="TreeGrafter"/>
</dbReference>
<evidence type="ECO:0000256" key="1">
    <source>
        <dbReference type="ARBA" id="ARBA00004496"/>
    </source>
</evidence>
<dbReference type="GO" id="GO:0034727">
    <property type="term" value="P:piecemeal microautophagy of the nucleus"/>
    <property type="evidence" value="ECO:0007669"/>
    <property type="project" value="TreeGrafter"/>
</dbReference>
<comment type="similarity">
    <text evidence="2 13">Belongs to the peptidase C54 family.</text>
</comment>
<dbReference type="GO" id="GO:0019786">
    <property type="term" value="F:protein-phosphatidylethanolamide deconjugating activity"/>
    <property type="evidence" value="ECO:0007669"/>
    <property type="project" value="InterPro"/>
</dbReference>
<keyword evidence="3" id="KW-0813">Transport</keyword>
<evidence type="ECO:0000256" key="7">
    <source>
        <dbReference type="ARBA" id="ARBA00022807"/>
    </source>
</evidence>
<dbReference type="PANTHER" id="PTHR22624:SF49">
    <property type="entry name" value="CYSTEINE PROTEASE"/>
    <property type="match status" value="1"/>
</dbReference>
<comment type="catalytic activity">
    <reaction evidence="10">
        <text>[protein]-C-terminal L-amino acid-glycyl-phosphatidylethanolamide + H2O = [protein]-C-terminal L-amino acid-glycine + a 1,2-diacyl-sn-glycero-3-phosphoethanolamine</text>
        <dbReference type="Rhea" id="RHEA:67548"/>
        <dbReference type="Rhea" id="RHEA-COMP:17323"/>
        <dbReference type="Rhea" id="RHEA-COMP:17324"/>
        <dbReference type="ChEBI" id="CHEBI:15377"/>
        <dbReference type="ChEBI" id="CHEBI:64612"/>
        <dbReference type="ChEBI" id="CHEBI:172940"/>
        <dbReference type="ChEBI" id="CHEBI:172941"/>
    </reaction>
    <physiologicalReaction direction="left-to-right" evidence="10">
        <dbReference type="Rhea" id="RHEA:67549"/>
    </physiologicalReaction>
</comment>
<keyword evidence="5 13" id="KW-0645">Protease</keyword>
<evidence type="ECO:0000259" key="15">
    <source>
        <dbReference type="Pfam" id="PF03416"/>
    </source>
</evidence>
<evidence type="ECO:0000256" key="12">
    <source>
        <dbReference type="ARBA" id="ARBA00045891"/>
    </source>
</evidence>
<dbReference type="Pfam" id="PF03416">
    <property type="entry name" value="Peptidase_C54"/>
    <property type="match status" value="2"/>
</dbReference>
<dbReference type="GO" id="GO:0016485">
    <property type="term" value="P:protein processing"/>
    <property type="evidence" value="ECO:0007669"/>
    <property type="project" value="TreeGrafter"/>
</dbReference>
<proteinExistence type="inferred from homology"/>
<evidence type="ECO:0000256" key="6">
    <source>
        <dbReference type="ARBA" id="ARBA00022801"/>
    </source>
</evidence>
<evidence type="ECO:0000256" key="2">
    <source>
        <dbReference type="ARBA" id="ARBA00010958"/>
    </source>
</evidence>